<dbReference type="InParanoid" id="W7XGX9"/>
<keyword evidence="1 2" id="KW-0812">Transmembrane</keyword>
<keyword evidence="3" id="KW-1185">Reference proteome</keyword>
<sequence length="494" mass="57691">MIQYINNLKNIKQFNEYIIQQIRKIKYKDYLALKICIKLIFLYHLSISIIDLVLITDLILIFTNIIQNITISSNKMQKYDQIILEKCQKSTHNYPFFCIEIGKANGQELSNFNSLKEAISNYPNQRYQSVLIKIDSSQWFSQNNFAEEINKNNSLANLELLFKEHKQFGEVEMNELGNQLNKCHNLKKLRINNEKNTYKHTYQLLKCYSITHLLINFQSGGYQALDIEEPFFQSLNNTYIEISKFQNLQELMFYQNNLGLIDTSIDQLGINLQSSKNLKKLILGLSFNKFGYQGISLLGKHISKMIQLEQLELRLEGNNISNDSISAIGQSLFNLTNLQSLSLLLYTNEINQHGINSLMESIQFLKLSHLSVSFSKNYIKDDGLNKFILYIRNFKELKSLHMRINQTQISELSLLNLIQQIQICKNIKVLEVQADNQYNDDQLIFQIQNLLQTLTQLINLDFFMNGVYKKSNKYLQKVIQKKLVRLVNIPQIVT</sequence>
<keyword evidence="1" id="KW-1133">Transmembrane helix</keyword>
<proteinExistence type="predicted"/>
<evidence type="ECO:0000256" key="1">
    <source>
        <dbReference type="SAM" id="Phobius"/>
    </source>
</evidence>
<keyword evidence="1" id="KW-0472">Membrane</keyword>
<organism evidence="2 3">
    <name type="scientific">Tetrahymena thermophila (strain SB210)</name>
    <dbReference type="NCBI Taxonomy" id="312017"/>
    <lineage>
        <taxon>Eukaryota</taxon>
        <taxon>Sar</taxon>
        <taxon>Alveolata</taxon>
        <taxon>Ciliophora</taxon>
        <taxon>Intramacronucleata</taxon>
        <taxon>Oligohymenophorea</taxon>
        <taxon>Hymenostomatida</taxon>
        <taxon>Tetrahymenina</taxon>
        <taxon>Tetrahymenidae</taxon>
        <taxon>Tetrahymena</taxon>
    </lineage>
</organism>
<dbReference type="AlphaFoldDB" id="W7XGX9"/>
<protein>
    <submittedName>
        <fullName evidence="2">Transmembrane protein, putative</fullName>
    </submittedName>
</protein>
<dbReference type="Gene3D" id="3.80.10.10">
    <property type="entry name" value="Ribonuclease Inhibitor"/>
    <property type="match status" value="1"/>
</dbReference>
<feature type="transmembrane region" description="Helical" evidence="1">
    <location>
        <begin position="40"/>
        <end position="66"/>
    </location>
</feature>
<name>W7XGX9_TETTS</name>
<evidence type="ECO:0000313" key="2">
    <source>
        <dbReference type="EMBL" id="EWS76313.1"/>
    </source>
</evidence>
<dbReference type="EMBL" id="GG662845">
    <property type="protein sequence ID" value="EWS76313.1"/>
    <property type="molecule type" value="Genomic_DNA"/>
</dbReference>
<dbReference type="SUPFAM" id="SSF52047">
    <property type="entry name" value="RNI-like"/>
    <property type="match status" value="1"/>
</dbReference>
<accession>W7XGX9</accession>
<dbReference type="KEGG" id="tet:TTHERM_000008719"/>
<evidence type="ECO:0000313" key="3">
    <source>
        <dbReference type="Proteomes" id="UP000009168"/>
    </source>
</evidence>
<gene>
    <name evidence="2" type="ORF">TTHERM_000008719</name>
</gene>
<dbReference type="InterPro" id="IPR032675">
    <property type="entry name" value="LRR_dom_sf"/>
</dbReference>
<dbReference type="RefSeq" id="XP_012651097.1">
    <property type="nucleotide sequence ID" value="XM_012795643.1"/>
</dbReference>
<dbReference type="GeneID" id="24436778"/>
<reference evidence="3" key="1">
    <citation type="journal article" date="2006" name="PLoS Biol.">
        <title>Macronuclear genome sequence of the ciliate Tetrahymena thermophila, a model eukaryote.</title>
        <authorList>
            <person name="Eisen J.A."/>
            <person name="Coyne R.S."/>
            <person name="Wu M."/>
            <person name="Wu D."/>
            <person name="Thiagarajan M."/>
            <person name="Wortman J.R."/>
            <person name="Badger J.H."/>
            <person name="Ren Q."/>
            <person name="Amedeo P."/>
            <person name="Jones K.M."/>
            <person name="Tallon L.J."/>
            <person name="Delcher A.L."/>
            <person name="Salzberg S.L."/>
            <person name="Silva J.C."/>
            <person name="Haas B.J."/>
            <person name="Majoros W.H."/>
            <person name="Farzad M."/>
            <person name="Carlton J.M."/>
            <person name="Smith R.K. Jr."/>
            <person name="Garg J."/>
            <person name="Pearlman R.E."/>
            <person name="Karrer K.M."/>
            <person name="Sun L."/>
            <person name="Manning G."/>
            <person name="Elde N.C."/>
            <person name="Turkewitz A.P."/>
            <person name="Asai D.J."/>
            <person name="Wilkes D.E."/>
            <person name="Wang Y."/>
            <person name="Cai H."/>
            <person name="Collins K."/>
            <person name="Stewart B.A."/>
            <person name="Lee S.R."/>
            <person name="Wilamowska K."/>
            <person name="Weinberg Z."/>
            <person name="Ruzzo W.L."/>
            <person name="Wloga D."/>
            <person name="Gaertig J."/>
            <person name="Frankel J."/>
            <person name="Tsao C.-C."/>
            <person name="Gorovsky M.A."/>
            <person name="Keeling P.J."/>
            <person name="Waller R.F."/>
            <person name="Patron N.J."/>
            <person name="Cherry J.M."/>
            <person name="Stover N.A."/>
            <person name="Krieger C.J."/>
            <person name="del Toro C."/>
            <person name="Ryder H.F."/>
            <person name="Williamson S.C."/>
            <person name="Barbeau R.A."/>
            <person name="Hamilton E.P."/>
            <person name="Orias E."/>
        </authorList>
    </citation>
    <scope>NUCLEOTIDE SEQUENCE [LARGE SCALE GENOMIC DNA]</scope>
    <source>
        <strain evidence="3">SB210</strain>
    </source>
</reference>
<dbReference type="Proteomes" id="UP000009168">
    <property type="component" value="Unassembled WGS sequence"/>
</dbReference>